<protein>
    <submittedName>
        <fullName evidence="3">Uncharacterized protein</fullName>
    </submittedName>
</protein>
<accession>A0AAE6BS64</accession>
<evidence type="ECO:0000256" key="2">
    <source>
        <dbReference type="SAM" id="Phobius"/>
    </source>
</evidence>
<reference evidence="3 4" key="1">
    <citation type="submission" date="2019-04" db="EMBL/GenBank/DDBJ databases">
        <title>Complete genome sequence of Agrobacterium tumefaciens CFBP6624.</title>
        <authorList>
            <person name="Haryono M."/>
            <person name="Lin Y.-C."/>
            <person name="Lai E.-M."/>
            <person name="Kuo C.-H."/>
        </authorList>
    </citation>
    <scope>NUCLEOTIDE SEQUENCE [LARGE SCALE GENOMIC DNA]</scope>
    <source>
        <strain evidence="3 4">CFBP6624</strain>
    </source>
</reference>
<keyword evidence="2" id="KW-0472">Membrane</keyword>
<feature type="compositionally biased region" description="Basic and acidic residues" evidence="1">
    <location>
        <begin position="63"/>
        <end position="77"/>
    </location>
</feature>
<keyword evidence="2" id="KW-0812">Transmembrane</keyword>
<dbReference type="EMBL" id="CP039908">
    <property type="protein sequence ID" value="QCM02053.1"/>
    <property type="molecule type" value="Genomic_DNA"/>
</dbReference>
<dbReference type="Proteomes" id="UP000298646">
    <property type="component" value="Chromosome linear"/>
</dbReference>
<evidence type="ECO:0000313" key="4">
    <source>
        <dbReference type="Proteomes" id="UP000298646"/>
    </source>
</evidence>
<keyword evidence="2" id="KW-1133">Transmembrane helix</keyword>
<proteinExistence type="predicted"/>
<gene>
    <name evidence="3" type="ORF">CFBP6624_17715</name>
</gene>
<sequence length="294" mass="31546">MRAALVGVATVGFLLANIDGSASQEQRGANGQHQHESETGKGDGFSIPIRILKDPSQQQQADDDAKKSERDEQRENENLAIQRSVAQSSEEVAQFAAPMFYVSIAGTALSMVTVLASACAAWFALGSVREARKATTVAEEALKAEREASRTSLRAYVGLVSVKMSTAYGEGALAVDITIKNAGQTPALISTIAKNIGGATTLLPHDMEAGEAQAMPIQIPPGESMNLHAANLTRIGDLREYVALGKFSIFVAVVIRYTDIFGEHHTTKFVRTIEGRRNIDGPFSPRPDYPDELS</sequence>
<organism evidence="3 4">
    <name type="scientific">Agrobacterium tumefaciens</name>
    <dbReference type="NCBI Taxonomy" id="358"/>
    <lineage>
        <taxon>Bacteria</taxon>
        <taxon>Pseudomonadati</taxon>
        <taxon>Pseudomonadota</taxon>
        <taxon>Alphaproteobacteria</taxon>
        <taxon>Hyphomicrobiales</taxon>
        <taxon>Rhizobiaceae</taxon>
        <taxon>Rhizobium/Agrobacterium group</taxon>
        <taxon>Agrobacterium</taxon>
        <taxon>Agrobacterium tumefaciens complex</taxon>
    </lineage>
</organism>
<dbReference type="AlphaFoldDB" id="A0AAE6BS64"/>
<evidence type="ECO:0000313" key="3">
    <source>
        <dbReference type="EMBL" id="QCM02053.1"/>
    </source>
</evidence>
<name>A0AAE6BS64_AGRTU</name>
<feature type="region of interest" description="Disordered" evidence="1">
    <location>
        <begin position="24"/>
        <end position="77"/>
    </location>
</feature>
<dbReference type="RefSeq" id="WP_137086740.1">
    <property type="nucleotide sequence ID" value="NZ_CP039908.1"/>
</dbReference>
<feature type="transmembrane region" description="Helical" evidence="2">
    <location>
        <begin position="99"/>
        <end position="125"/>
    </location>
</feature>
<evidence type="ECO:0000256" key="1">
    <source>
        <dbReference type="SAM" id="MobiDB-lite"/>
    </source>
</evidence>